<evidence type="ECO:0000256" key="3">
    <source>
        <dbReference type="ARBA" id="ARBA00022676"/>
    </source>
</evidence>
<evidence type="ECO:0000256" key="9">
    <source>
        <dbReference type="ARBA" id="ARBA00048997"/>
    </source>
</evidence>
<keyword evidence="4 11" id="KW-0808">Transferase</keyword>
<evidence type="ECO:0000256" key="2">
    <source>
        <dbReference type="ARBA" id="ARBA00006739"/>
    </source>
</evidence>
<dbReference type="EMBL" id="CP003359">
    <property type="protein sequence ID" value="AGB41461.1"/>
    <property type="molecule type" value="Genomic_DNA"/>
</dbReference>
<dbReference type="PANTHER" id="PTHR48090">
    <property type="entry name" value="UNDECAPRENYL-PHOSPHATE 4-DEOXY-4-FORMAMIDO-L-ARABINOSE TRANSFERASE-RELATED"/>
    <property type="match status" value="1"/>
</dbReference>
<reference evidence="12" key="1">
    <citation type="submission" date="2012-02" db="EMBL/GenBank/DDBJ databases">
        <title>The complete genome of Halobacteroides halobius DSM 5150.</title>
        <authorList>
            <person name="Lucas S."/>
            <person name="Copeland A."/>
            <person name="Lapidus A."/>
            <person name="Glavina del Rio T."/>
            <person name="Dalin E."/>
            <person name="Tice H."/>
            <person name="Bruce D."/>
            <person name="Goodwin L."/>
            <person name="Pitluck S."/>
            <person name="Peters L."/>
            <person name="Mikhailova N."/>
            <person name="Gu W."/>
            <person name="Kyrpides N."/>
            <person name="Mavromatis K."/>
            <person name="Ivanova N."/>
            <person name="Brettin T."/>
            <person name="Detter J.C."/>
            <person name="Han C."/>
            <person name="Larimer F."/>
            <person name="Land M."/>
            <person name="Hauser L."/>
            <person name="Markowitz V."/>
            <person name="Cheng J.-F."/>
            <person name="Hugenholtz P."/>
            <person name="Woyke T."/>
            <person name="Wu D."/>
            <person name="Tindall B."/>
            <person name="Pomrenke H."/>
            <person name="Brambilla E."/>
            <person name="Klenk H.-P."/>
            <person name="Eisen J.A."/>
        </authorList>
    </citation>
    <scope>NUCLEOTIDE SEQUENCE [LARGE SCALE GENOMIC DNA]</scope>
    <source>
        <strain evidence="12">ATCC 35273 / DSM 5150 / MD-1</strain>
    </source>
</reference>
<dbReference type="eggNOG" id="COG1215">
    <property type="taxonomic scope" value="Bacteria"/>
</dbReference>
<evidence type="ECO:0000256" key="8">
    <source>
        <dbReference type="ARBA" id="ARBA00048689"/>
    </source>
</evidence>
<accession>L0K8X0</accession>
<evidence type="ECO:0000256" key="7">
    <source>
        <dbReference type="ARBA" id="ARBA00040894"/>
    </source>
</evidence>
<comment type="catalytic activity">
    <reaction evidence="9">
        <text>an NDP-alpha-D-glucose + (2R)-3-phosphoglycerate = (2R)-2-O-(alpha-D-glucopyranosyl)-3-phospho-glycerate + a ribonucleoside 5'-diphosphate + H(+)</text>
        <dbReference type="Rhea" id="RHEA:47244"/>
        <dbReference type="ChEBI" id="CHEBI:15378"/>
        <dbReference type="ChEBI" id="CHEBI:57930"/>
        <dbReference type="ChEBI" id="CHEBI:58272"/>
        <dbReference type="ChEBI" id="CHEBI:62600"/>
        <dbReference type="ChEBI" id="CHEBI:76533"/>
        <dbReference type="EC" id="2.4.1.266"/>
    </reaction>
    <physiologicalReaction direction="left-to-right" evidence="9">
        <dbReference type="Rhea" id="RHEA:47245"/>
    </physiologicalReaction>
</comment>
<dbReference type="PANTHER" id="PTHR48090:SF10">
    <property type="entry name" value="GLUCOSYL-3-PHOSPHOGLYCERATE SYNTHASE"/>
    <property type="match status" value="1"/>
</dbReference>
<feature type="domain" description="Glycosyltransferase 2-like" evidence="10">
    <location>
        <begin position="5"/>
        <end position="125"/>
    </location>
</feature>
<evidence type="ECO:0000313" key="12">
    <source>
        <dbReference type="Proteomes" id="UP000010880"/>
    </source>
</evidence>
<evidence type="ECO:0000313" key="11">
    <source>
        <dbReference type="EMBL" id="AGB41461.1"/>
    </source>
</evidence>
<comment type="similarity">
    <text evidence="2">Belongs to the glycosyltransferase 2 family.</text>
</comment>
<name>L0K8X0_HALHC</name>
<evidence type="ECO:0000259" key="10">
    <source>
        <dbReference type="Pfam" id="PF00535"/>
    </source>
</evidence>
<dbReference type="SUPFAM" id="SSF53448">
    <property type="entry name" value="Nucleotide-diphospho-sugar transferases"/>
    <property type="match status" value="1"/>
</dbReference>
<dbReference type="Proteomes" id="UP000010880">
    <property type="component" value="Chromosome"/>
</dbReference>
<sequence>MNVALVIPAYNEEERIENVIRTAQRSDVLSEIVVVSDGSTDNTVQVALECNVQTVALPINQGKGAAMQYGVENTDSEIIVFLDADLVNLKVEHIESLVNPIIEDNMDMTCGVFQAGRDSTDMHHKITPWLTGQRAAKREVIESCTDLTESKYGAELSLTKKAVEEKLKVKKVCLKGLTHTTKEEKIGLVKGFWARLKMYWQVISYFRKNDLKYDSIDAVME</sequence>
<dbReference type="OrthoDB" id="9810303at2"/>
<evidence type="ECO:0000256" key="6">
    <source>
        <dbReference type="ARBA" id="ARBA00039022"/>
    </source>
</evidence>
<dbReference type="EC" id="2.4.1.266" evidence="6"/>
<dbReference type="HOGENOM" id="CLU_033536_6_1_9"/>
<evidence type="ECO:0000256" key="4">
    <source>
        <dbReference type="ARBA" id="ARBA00022679"/>
    </source>
</evidence>
<keyword evidence="5" id="KW-0460">Magnesium</keyword>
<protein>
    <recommendedName>
        <fullName evidence="7">Glucosyl-3-phosphoglycerate synthase</fullName>
        <ecNumber evidence="6">2.4.1.266</ecNumber>
    </recommendedName>
</protein>
<dbReference type="Gene3D" id="3.90.550.10">
    <property type="entry name" value="Spore Coat Polysaccharide Biosynthesis Protein SpsA, Chain A"/>
    <property type="match status" value="1"/>
</dbReference>
<comment type="catalytic activity">
    <reaction evidence="8">
        <text>(2R)-3-phosphoglycerate + UDP-alpha-D-glucose = (2R)-2-O-(alpha-D-glucopyranosyl)-3-phospho-glycerate + UDP + H(+)</text>
        <dbReference type="Rhea" id="RHEA:31319"/>
        <dbReference type="ChEBI" id="CHEBI:15378"/>
        <dbReference type="ChEBI" id="CHEBI:58223"/>
        <dbReference type="ChEBI" id="CHEBI:58272"/>
        <dbReference type="ChEBI" id="CHEBI:58885"/>
        <dbReference type="ChEBI" id="CHEBI:62600"/>
        <dbReference type="EC" id="2.4.1.266"/>
    </reaction>
    <physiologicalReaction direction="left-to-right" evidence="8">
        <dbReference type="Rhea" id="RHEA:31320"/>
    </physiologicalReaction>
</comment>
<dbReference type="InterPro" id="IPR050256">
    <property type="entry name" value="Glycosyltransferase_2"/>
</dbReference>
<dbReference type="InterPro" id="IPR001173">
    <property type="entry name" value="Glyco_trans_2-like"/>
</dbReference>
<evidence type="ECO:0000256" key="5">
    <source>
        <dbReference type="ARBA" id="ARBA00022842"/>
    </source>
</evidence>
<dbReference type="AlphaFoldDB" id="L0K8X0"/>
<dbReference type="KEGG" id="hhl:Halha_1520"/>
<dbReference type="CDD" id="cd04179">
    <property type="entry name" value="DPM_DPG-synthase_like"/>
    <property type="match status" value="1"/>
</dbReference>
<comment type="cofactor">
    <cofactor evidence="1">
        <name>Mg(2+)</name>
        <dbReference type="ChEBI" id="CHEBI:18420"/>
    </cofactor>
</comment>
<gene>
    <name evidence="11" type="ordered locus">Halha_1520</name>
</gene>
<keyword evidence="12" id="KW-1185">Reference proteome</keyword>
<keyword evidence="3" id="KW-0328">Glycosyltransferase</keyword>
<dbReference type="STRING" id="748449.Halha_1520"/>
<evidence type="ECO:0000256" key="1">
    <source>
        <dbReference type="ARBA" id="ARBA00001946"/>
    </source>
</evidence>
<dbReference type="Pfam" id="PF00535">
    <property type="entry name" value="Glycos_transf_2"/>
    <property type="match status" value="1"/>
</dbReference>
<dbReference type="RefSeq" id="WP_015327180.1">
    <property type="nucleotide sequence ID" value="NC_019978.1"/>
</dbReference>
<proteinExistence type="inferred from homology"/>
<dbReference type="PATRIC" id="fig|748449.3.peg.1471"/>
<organism evidence="11 12">
    <name type="scientific">Halobacteroides halobius (strain ATCC 35273 / DSM 5150 / MD-1)</name>
    <dbReference type="NCBI Taxonomy" id="748449"/>
    <lineage>
        <taxon>Bacteria</taxon>
        <taxon>Bacillati</taxon>
        <taxon>Bacillota</taxon>
        <taxon>Clostridia</taxon>
        <taxon>Halanaerobiales</taxon>
        <taxon>Halobacteroidaceae</taxon>
        <taxon>Halobacteroides</taxon>
    </lineage>
</organism>
<dbReference type="GO" id="GO:0016757">
    <property type="term" value="F:glycosyltransferase activity"/>
    <property type="evidence" value="ECO:0007669"/>
    <property type="project" value="UniProtKB-KW"/>
</dbReference>
<dbReference type="InterPro" id="IPR029044">
    <property type="entry name" value="Nucleotide-diphossugar_trans"/>
</dbReference>